<feature type="compositionally biased region" description="Polar residues" evidence="6">
    <location>
        <begin position="146"/>
        <end position="156"/>
    </location>
</feature>
<evidence type="ECO:0000256" key="2">
    <source>
        <dbReference type="ARBA" id="ARBA00023015"/>
    </source>
</evidence>
<dbReference type="InterPro" id="IPR036864">
    <property type="entry name" value="Zn2-C6_fun-type_DNA-bd_sf"/>
</dbReference>
<dbReference type="GO" id="GO:0000981">
    <property type="term" value="F:DNA-binding transcription factor activity, RNA polymerase II-specific"/>
    <property type="evidence" value="ECO:0007669"/>
    <property type="project" value="InterPro"/>
</dbReference>
<dbReference type="InterPro" id="IPR051089">
    <property type="entry name" value="prtT"/>
</dbReference>
<reference evidence="7 8" key="1">
    <citation type="submission" date="2018-07" db="EMBL/GenBank/DDBJ databases">
        <title>Draft Genome Assemblies for Five Robust Yarrowia lipolytica Strains Exhibiting High Lipid Production and Pentose Sugar Utilization and Sugar Alcohol Secretion from Undetoxified Lignocellulosic Biomass Hydrolysates.</title>
        <authorList>
            <consortium name="DOE Joint Genome Institute"/>
            <person name="Walker C."/>
            <person name="Ryu S."/>
            <person name="Na H."/>
            <person name="Zane M."/>
            <person name="LaButti K."/>
            <person name="Lipzen A."/>
            <person name="Haridas S."/>
            <person name="Barry K."/>
            <person name="Grigoriev I.V."/>
            <person name="Quarterman J."/>
            <person name="Slininger P."/>
            <person name="Dien B."/>
            <person name="Trinh C.T."/>
        </authorList>
    </citation>
    <scope>NUCLEOTIDE SEQUENCE [LARGE SCALE GENOMIC DNA]</scope>
    <source>
        <strain evidence="7 8">YB392</strain>
    </source>
</reference>
<dbReference type="InterPro" id="IPR001138">
    <property type="entry name" value="Zn2Cys6_DnaBD"/>
</dbReference>
<keyword evidence="4" id="KW-0804">Transcription</keyword>
<dbReference type="VEuPathDB" id="FungiDB:YALI0_E10681g"/>
<dbReference type="SMART" id="SM00066">
    <property type="entry name" value="GAL4"/>
    <property type="match status" value="1"/>
</dbReference>
<name>A0A371C4K4_YARLL</name>
<evidence type="ECO:0000256" key="6">
    <source>
        <dbReference type="SAM" id="MobiDB-lite"/>
    </source>
</evidence>
<dbReference type="Pfam" id="PF00172">
    <property type="entry name" value="Zn_clus"/>
    <property type="match status" value="1"/>
</dbReference>
<evidence type="ECO:0000256" key="5">
    <source>
        <dbReference type="ARBA" id="ARBA00023242"/>
    </source>
</evidence>
<dbReference type="AlphaFoldDB" id="A0A371C4K4"/>
<accession>A0A371C4K4</accession>
<dbReference type="GO" id="GO:0005634">
    <property type="term" value="C:nucleus"/>
    <property type="evidence" value="ECO:0007669"/>
    <property type="project" value="UniProtKB-SubCell"/>
</dbReference>
<keyword evidence="5" id="KW-0539">Nucleus</keyword>
<dbReference type="PROSITE" id="PS00463">
    <property type="entry name" value="ZN2_CY6_FUNGAL_1"/>
    <property type="match status" value="1"/>
</dbReference>
<dbReference type="EMBL" id="KZ859007">
    <property type="protein sequence ID" value="RDW25246.1"/>
    <property type="molecule type" value="Genomic_DNA"/>
</dbReference>
<dbReference type="GO" id="GO:0000976">
    <property type="term" value="F:transcription cis-regulatory region binding"/>
    <property type="evidence" value="ECO:0007669"/>
    <property type="project" value="TreeGrafter"/>
</dbReference>
<dbReference type="CDD" id="cd00067">
    <property type="entry name" value="GAL4"/>
    <property type="match status" value="1"/>
</dbReference>
<dbReference type="OrthoDB" id="4454541at2759"/>
<sequence length="775" mass="87157">MDEKLRRPRACENCRALKVKCLPSDSADPGGPCARCARFNKECVVNNARRKRRPKTRSKIAELEEKLEMLSRGLQVSEASAAAAGAPQGQPMIHQPLQPQPQPQQQQQQQQQQTQPQQHQLPPQSLPQPGPMGHIMSIGQGHGHMQSPQMHGQTPPNGGIPPQMPINGIAGMLNPSPTTQSERTPESSGTPTSASSFSVRNKDLQPRLPAAADRLFREVQNSSGNNPRNLQTGIDGVDEKQKTLATWNALVQLSAKRTELIHSTTHAYCGQLGPHNDIIARGVITQEEADMRLQQYRSVLQCLYGIVVIPDDCSVDELRSTKPFLFLAIMNSSSNAILGPKFQNTSIEINVECYKSITSEIMVVGTKSFELVQCLALMMIWYNNCELAFNQKYHLLISMAVSIANDIGINDGPFTRVSSLDSYESIMRPNIVMDPKSRECRKLWLVIYFQQVNMSSLLKKPVTITWNAYLQECCDLFSTPDSTINEIRCAKLAKVFKELEDMMAMLRSEDYKKPLDINDERTQRLVKHFDRRIDEVFTFDKRGFPIDHVLELFKSSLKISLHELSLLTNVSPTVPRTPFSEFGLNIFDLKLTPAVINSAMATADAVRTSLEGFSELYTMQILSSSTLYLARMTYCATTALMLRSCALLHPKFGDLIETEYPLQLIQKIISNMNDVVDQAGCCSHVLHFKFILHLLLFYFDRQMKTWYDLMEAKNAISPRDTEVPEILAAPIDNIGNYGIPESVYRTFPQLVSVDMDGVIPFEYSSWLLSEQYEAL</sequence>
<dbReference type="Proteomes" id="UP000256601">
    <property type="component" value="Unassembled WGS sequence"/>
</dbReference>
<evidence type="ECO:0000256" key="3">
    <source>
        <dbReference type="ARBA" id="ARBA00023125"/>
    </source>
</evidence>
<evidence type="ECO:0000256" key="1">
    <source>
        <dbReference type="ARBA" id="ARBA00004123"/>
    </source>
</evidence>
<keyword evidence="2" id="KW-0805">Transcription regulation</keyword>
<evidence type="ECO:0000313" key="8">
    <source>
        <dbReference type="Proteomes" id="UP000256601"/>
    </source>
</evidence>
<comment type="subcellular location">
    <subcellularLocation>
        <location evidence="1">Nucleus</location>
    </subcellularLocation>
</comment>
<dbReference type="OMA" id="KPCIRCL"/>
<dbReference type="Gene3D" id="4.10.240.10">
    <property type="entry name" value="Zn(2)-C6 fungal-type DNA-binding domain"/>
    <property type="match status" value="1"/>
</dbReference>
<gene>
    <name evidence="7" type="ORF">B0I71DRAFT_132901</name>
</gene>
<keyword evidence="3" id="KW-0238">DNA-binding</keyword>
<organism evidence="7 8">
    <name type="scientific">Yarrowia lipolytica</name>
    <name type="common">Candida lipolytica</name>
    <dbReference type="NCBI Taxonomy" id="4952"/>
    <lineage>
        <taxon>Eukaryota</taxon>
        <taxon>Fungi</taxon>
        <taxon>Dikarya</taxon>
        <taxon>Ascomycota</taxon>
        <taxon>Saccharomycotina</taxon>
        <taxon>Dipodascomycetes</taxon>
        <taxon>Dipodascales</taxon>
        <taxon>Dipodascales incertae sedis</taxon>
        <taxon>Yarrowia</taxon>
    </lineage>
</organism>
<proteinExistence type="predicted"/>
<feature type="region of interest" description="Disordered" evidence="6">
    <location>
        <begin position="79"/>
        <end position="205"/>
    </location>
</feature>
<dbReference type="CDD" id="cd12148">
    <property type="entry name" value="fungal_TF_MHR"/>
    <property type="match status" value="1"/>
</dbReference>
<dbReference type="GO" id="GO:0008270">
    <property type="term" value="F:zinc ion binding"/>
    <property type="evidence" value="ECO:0007669"/>
    <property type="project" value="InterPro"/>
</dbReference>
<dbReference type="PROSITE" id="PS50048">
    <property type="entry name" value="ZN2_CY6_FUNGAL_2"/>
    <property type="match status" value="1"/>
</dbReference>
<feature type="compositionally biased region" description="Low complexity" evidence="6">
    <location>
        <begin position="81"/>
        <end position="123"/>
    </location>
</feature>
<dbReference type="SUPFAM" id="SSF57701">
    <property type="entry name" value="Zn2/Cys6 DNA-binding domain"/>
    <property type="match status" value="1"/>
</dbReference>
<evidence type="ECO:0000313" key="7">
    <source>
        <dbReference type="EMBL" id="RDW25246.1"/>
    </source>
</evidence>
<evidence type="ECO:0000256" key="4">
    <source>
        <dbReference type="ARBA" id="ARBA00023163"/>
    </source>
</evidence>
<protein>
    <submittedName>
        <fullName evidence="7">Uncharacterized protein</fullName>
    </submittedName>
</protein>
<dbReference type="PANTHER" id="PTHR31845">
    <property type="entry name" value="FINGER DOMAIN PROTEIN, PUTATIVE-RELATED"/>
    <property type="match status" value="1"/>
</dbReference>
<dbReference type="PANTHER" id="PTHR31845:SF10">
    <property type="entry name" value="ZN(II)2CYS6 TRANSCRIPTION FACTOR (EUROFUNG)"/>
    <property type="match status" value="1"/>
</dbReference>
<feature type="compositionally biased region" description="Low complexity" evidence="6">
    <location>
        <begin position="186"/>
        <end position="198"/>
    </location>
</feature>
<dbReference type="VEuPathDB" id="FungiDB:YALI1_E13579g"/>